<dbReference type="EMBL" id="JBANMG010000008">
    <property type="protein sequence ID" value="KAK6950124.1"/>
    <property type="molecule type" value="Genomic_DNA"/>
</dbReference>
<evidence type="ECO:0000256" key="1">
    <source>
        <dbReference type="ARBA" id="ARBA00001961"/>
    </source>
</evidence>
<keyword evidence="13" id="KW-0472">Membrane</keyword>
<dbReference type="GO" id="GO:0016705">
    <property type="term" value="F:oxidoreductase activity, acting on paired donors, with incorporation or reduction of molecular oxygen"/>
    <property type="evidence" value="ECO:0007669"/>
    <property type="project" value="InterPro"/>
</dbReference>
<dbReference type="GO" id="GO:1990529">
    <property type="term" value="C:glycosylphosphatidylinositol-mannosyltransferase I complex"/>
    <property type="evidence" value="ECO:0007669"/>
    <property type="project" value="TreeGrafter"/>
</dbReference>
<evidence type="ECO:0000256" key="13">
    <source>
        <dbReference type="ARBA" id="ARBA00023136"/>
    </source>
</evidence>
<evidence type="ECO:0000313" key="17">
    <source>
        <dbReference type="Proteomes" id="UP001369815"/>
    </source>
</evidence>
<evidence type="ECO:0000256" key="12">
    <source>
        <dbReference type="ARBA" id="ARBA00023002"/>
    </source>
</evidence>
<evidence type="ECO:0000256" key="8">
    <source>
        <dbReference type="ARBA" id="ARBA00022692"/>
    </source>
</evidence>
<dbReference type="GO" id="GO:0051213">
    <property type="term" value="F:dioxygenase activity"/>
    <property type="evidence" value="ECO:0007669"/>
    <property type="project" value="UniProtKB-KW"/>
</dbReference>
<keyword evidence="12" id="KW-0560">Oxidoreductase</keyword>
<keyword evidence="14" id="KW-0325">Glycoprotein</keyword>
<dbReference type="GO" id="GO:0005789">
    <property type="term" value="C:endoplasmic reticulum membrane"/>
    <property type="evidence" value="ECO:0007669"/>
    <property type="project" value="UniProtKB-SubCell"/>
</dbReference>
<dbReference type="PANTHER" id="PTHR28533:SF1">
    <property type="entry name" value="PROTEIN PBN1"/>
    <property type="match status" value="1"/>
</dbReference>
<evidence type="ECO:0000256" key="9">
    <source>
        <dbReference type="ARBA" id="ARBA00022824"/>
    </source>
</evidence>
<dbReference type="SMART" id="SM00780">
    <property type="entry name" value="PIG-X"/>
    <property type="match status" value="1"/>
</dbReference>
<dbReference type="Pfam" id="PF08320">
    <property type="entry name" value="PIG-X"/>
    <property type="match status" value="1"/>
</dbReference>
<dbReference type="GO" id="GO:0000030">
    <property type="term" value="F:mannosyltransferase activity"/>
    <property type="evidence" value="ECO:0007669"/>
    <property type="project" value="TreeGrafter"/>
</dbReference>
<dbReference type="InterPro" id="IPR042322">
    <property type="entry name" value="Pbn1"/>
</dbReference>
<dbReference type="Gene3D" id="2.60.120.620">
    <property type="entry name" value="q2cbj1_9rhob like domain"/>
    <property type="match status" value="1"/>
</dbReference>
<dbReference type="GO" id="GO:0005506">
    <property type="term" value="F:iron ion binding"/>
    <property type="evidence" value="ECO:0007669"/>
    <property type="project" value="InterPro"/>
</dbReference>
<evidence type="ECO:0000256" key="14">
    <source>
        <dbReference type="ARBA" id="ARBA00023180"/>
    </source>
</evidence>
<keyword evidence="10" id="KW-0223">Dioxygenase</keyword>
<name>A0AAX6MCC4_9PEZI</name>
<organism evidence="16 17">
    <name type="scientific">Daldinia eschscholtzii</name>
    <dbReference type="NCBI Taxonomy" id="292717"/>
    <lineage>
        <taxon>Eukaryota</taxon>
        <taxon>Fungi</taxon>
        <taxon>Dikarya</taxon>
        <taxon>Ascomycota</taxon>
        <taxon>Pezizomycotina</taxon>
        <taxon>Sordariomycetes</taxon>
        <taxon>Xylariomycetidae</taxon>
        <taxon>Xylariales</taxon>
        <taxon>Hypoxylaceae</taxon>
        <taxon>Daldinia</taxon>
    </lineage>
</organism>
<keyword evidence="9" id="KW-0256">Endoplasmic reticulum</keyword>
<evidence type="ECO:0000256" key="3">
    <source>
        <dbReference type="ARBA" id="ARBA00004687"/>
    </source>
</evidence>
<dbReference type="Proteomes" id="UP001369815">
    <property type="component" value="Unassembled WGS sequence"/>
</dbReference>
<dbReference type="InterPro" id="IPR013233">
    <property type="entry name" value="PIG-X/PBN1"/>
</dbReference>
<evidence type="ECO:0000256" key="4">
    <source>
        <dbReference type="ARBA" id="ARBA00010345"/>
    </source>
</evidence>
<proteinExistence type="inferred from homology"/>
<feature type="domain" description="Prolyl 4-hydroxylase alpha subunit" evidence="15">
    <location>
        <begin position="448"/>
        <end position="652"/>
    </location>
</feature>
<keyword evidence="8" id="KW-0812">Transmembrane</keyword>
<gene>
    <name evidence="16" type="ORF">Daesc_008450</name>
</gene>
<evidence type="ECO:0000256" key="2">
    <source>
        <dbReference type="ARBA" id="ARBA00004643"/>
    </source>
</evidence>
<keyword evidence="17" id="KW-1185">Reference proteome</keyword>
<evidence type="ECO:0000256" key="5">
    <source>
        <dbReference type="ARBA" id="ARBA00019261"/>
    </source>
</evidence>
<keyword evidence="7" id="KW-0337">GPI-anchor biosynthesis</keyword>
<sequence>MRQRITFFHKNENGVEPAALRLLGRYISGPDITAEREDRITLALEELPIELQHLLRESRELFIRWQKPVAYKAIGPWTSRLPPGLHIFYTPGNSERPDGGRLCRLFRTAFGPLDCSSTSGSFTKLPNDRFTHSTAYQYYQILKDLSHFTSYLEQYACNPGNSECKSRVQRLLDAVSVDFSYDALSHVVKLTAVWPHERQPLFINSQHDHRAEVGIMTPDSPPHLESHELGVTGLLAVLGEDSRPTPTLFSFPSRHKNADDAGFEATFLRPMGLHPTMQLRLSSSKPPMDDAYCALHAYLTLPRTVFVDKYQLGDELFMSSKNLSALRYISQAVDLEAPDYAMRLWGSSALLELKPPSTESHQPWTAEIPLHLRYLAPADHGYRNVSIPWPVVFWACASEEGTKFANSPFDRTNLGYDGLFGPRTLFWHVEPKPSKGEDLYHEIRVPVLDLGQSNRVSSGTVTVVLMGLVEPLFEPSTITHDGDSTHRDTTIRDSEVALVPRTNVVRCIETRARSFQGWRDDLWIERLRTQRYNTNQHYTHHFDWGSGARGWGRVSSMMAWVQADDVEGGGTEFPLLQREAPDTPWCQWVECPKLPGSEEETLTADGELSAGVTFKPVAGNAVYWENFRPDGTGRGWDATWHAGLPAHDTWVSPYAIPDAMEVWLGKTGSTIM</sequence>
<evidence type="ECO:0000256" key="11">
    <source>
        <dbReference type="ARBA" id="ARBA00022989"/>
    </source>
</evidence>
<accession>A0AAX6MCC4</accession>
<comment type="similarity">
    <text evidence="4">Belongs to the PIGX family.</text>
</comment>
<dbReference type="PANTHER" id="PTHR28533">
    <property type="entry name" value="PROTEIN PBN1"/>
    <property type="match status" value="1"/>
</dbReference>
<dbReference type="InterPro" id="IPR006620">
    <property type="entry name" value="Pro_4_hyd_alph"/>
</dbReference>
<dbReference type="GO" id="GO:0031418">
    <property type="term" value="F:L-ascorbic acid binding"/>
    <property type="evidence" value="ECO:0007669"/>
    <property type="project" value="InterPro"/>
</dbReference>
<keyword evidence="11" id="KW-1133">Transmembrane helix</keyword>
<evidence type="ECO:0000256" key="10">
    <source>
        <dbReference type="ARBA" id="ARBA00022964"/>
    </source>
</evidence>
<dbReference type="GO" id="GO:0006506">
    <property type="term" value="P:GPI anchor biosynthetic process"/>
    <property type="evidence" value="ECO:0007669"/>
    <property type="project" value="UniProtKB-KW"/>
</dbReference>
<comment type="pathway">
    <text evidence="3">Glycolipid biosynthesis; glycosylphosphatidylinositol-anchor biosynthesis.</text>
</comment>
<evidence type="ECO:0000256" key="7">
    <source>
        <dbReference type="ARBA" id="ARBA00022502"/>
    </source>
</evidence>
<protein>
    <recommendedName>
        <fullName evidence="6">Protein PBN1</fullName>
    </recommendedName>
    <alternativeName>
        <fullName evidence="5">Protein pbn1</fullName>
    </alternativeName>
</protein>
<comment type="subcellular location">
    <subcellularLocation>
        <location evidence="2">Endoplasmic reticulum membrane</location>
        <topology evidence="2">Single-pass type III membrane protein</topology>
    </subcellularLocation>
</comment>
<evidence type="ECO:0000259" key="15">
    <source>
        <dbReference type="SMART" id="SM00702"/>
    </source>
</evidence>
<reference evidence="16 17" key="1">
    <citation type="journal article" date="2024" name="Front Chem Biol">
        <title>Unveiling the potential of Daldinia eschscholtzii MFLUCC 19-0629 through bioactivity and bioinformatics studies for enhanced sustainable agriculture production.</title>
        <authorList>
            <person name="Brooks S."/>
            <person name="Weaver J.A."/>
            <person name="Klomchit A."/>
            <person name="Alharthi S.A."/>
            <person name="Onlamun T."/>
            <person name="Nurani R."/>
            <person name="Vong T.K."/>
            <person name="Alberti F."/>
            <person name="Greco C."/>
        </authorList>
    </citation>
    <scope>NUCLEOTIDE SEQUENCE [LARGE SCALE GENOMIC DNA]</scope>
    <source>
        <strain evidence="16">MFLUCC 19-0629</strain>
    </source>
</reference>
<evidence type="ECO:0000256" key="6">
    <source>
        <dbReference type="ARBA" id="ARBA00020410"/>
    </source>
</evidence>
<evidence type="ECO:0000313" key="16">
    <source>
        <dbReference type="EMBL" id="KAK6950124.1"/>
    </source>
</evidence>
<dbReference type="SMART" id="SM00702">
    <property type="entry name" value="P4Hc"/>
    <property type="match status" value="1"/>
</dbReference>
<dbReference type="AlphaFoldDB" id="A0AAX6MCC4"/>
<comment type="caution">
    <text evidence="16">The sequence shown here is derived from an EMBL/GenBank/DDBJ whole genome shotgun (WGS) entry which is preliminary data.</text>
</comment>
<comment type="cofactor">
    <cofactor evidence="1">
        <name>L-ascorbate</name>
        <dbReference type="ChEBI" id="CHEBI:38290"/>
    </cofactor>
</comment>